<dbReference type="EMBL" id="LAZR01028997">
    <property type="protein sequence ID" value="KKL60886.1"/>
    <property type="molecule type" value="Genomic_DNA"/>
</dbReference>
<protein>
    <submittedName>
        <fullName evidence="1">Uncharacterized protein</fullName>
    </submittedName>
</protein>
<dbReference type="AlphaFoldDB" id="A0A0F9E406"/>
<sequence>VDDDYFRQCAYLLLNIPVNKIEDFDN</sequence>
<name>A0A0F9E406_9ZZZZ</name>
<feature type="non-terminal residue" evidence="1">
    <location>
        <position position="1"/>
    </location>
</feature>
<gene>
    <name evidence="1" type="ORF">LCGC14_2200820</name>
</gene>
<comment type="caution">
    <text evidence="1">The sequence shown here is derived from an EMBL/GenBank/DDBJ whole genome shotgun (WGS) entry which is preliminary data.</text>
</comment>
<organism evidence="1">
    <name type="scientific">marine sediment metagenome</name>
    <dbReference type="NCBI Taxonomy" id="412755"/>
    <lineage>
        <taxon>unclassified sequences</taxon>
        <taxon>metagenomes</taxon>
        <taxon>ecological metagenomes</taxon>
    </lineage>
</organism>
<evidence type="ECO:0000313" key="1">
    <source>
        <dbReference type="EMBL" id="KKL60886.1"/>
    </source>
</evidence>
<accession>A0A0F9E406</accession>
<reference evidence="1" key="1">
    <citation type="journal article" date="2015" name="Nature">
        <title>Complex archaea that bridge the gap between prokaryotes and eukaryotes.</title>
        <authorList>
            <person name="Spang A."/>
            <person name="Saw J.H."/>
            <person name="Jorgensen S.L."/>
            <person name="Zaremba-Niedzwiedzka K."/>
            <person name="Martijn J."/>
            <person name="Lind A.E."/>
            <person name="van Eijk R."/>
            <person name="Schleper C."/>
            <person name="Guy L."/>
            <person name="Ettema T.J."/>
        </authorList>
    </citation>
    <scope>NUCLEOTIDE SEQUENCE</scope>
</reference>
<proteinExistence type="predicted"/>